<evidence type="ECO:0000259" key="1">
    <source>
        <dbReference type="Pfam" id="PF10686"/>
    </source>
</evidence>
<protein>
    <recommendedName>
        <fullName evidence="1">YspA cpYpsA-related SLOG domain-containing protein</fullName>
    </recommendedName>
</protein>
<keyword evidence="3" id="KW-1185">Reference proteome</keyword>
<proteinExistence type="predicted"/>
<dbReference type="AlphaFoldDB" id="A0A2L1UXI6"/>
<dbReference type="KEGG" id="rox:BV494_21980"/>
<organism evidence="2 3">
    <name type="scientific">Rahnella sikkimica</name>
    <dbReference type="NCBI Taxonomy" id="1805933"/>
    <lineage>
        <taxon>Bacteria</taxon>
        <taxon>Pseudomonadati</taxon>
        <taxon>Pseudomonadota</taxon>
        <taxon>Gammaproteobacteria</taxon>
        <taxon>Enterobacterales</taxon>
        <taxon>Yersiniaceae</taxon>
        <taxon>Rahnella</taxon>
    </lineage>
</organism>
<accession>A0A2L1UXI6</accession>
<name>A0A2L1UXI6_9GAMM</name>
<dbReference type="InterPro" id="IPR019627">
    <property type="entry name" value="YAcAr"/>
</dbReference>
<dbReference type="EMBL" id="CP019063">
    <property type="protein sequence ID" value="AVF37601.1"/>
    <property type="molecule type" value="Genomic_DNA"/>
</dbReference>
<feature type="domain" description="YspA cpYpsA-related SLOG" evidence="1">
    <location>
        <begin position="1"/>
        <end position="66"/>
    </location>
</feature>
<keyword evidence="2" id="KW-0614">Plasmid</keyword>
<reference evidence="3" key="1">
    <citation type="submission" date="2017-01" db="EMBL/GenBank/DDBJ databases">
        <title>Genome sequence of Rouxiella sp. ERMR1:05.</title>
        <authorList>
            <person name="Kumar R."/>
            <person name="Singh D."/>
            <person name="Kumar S."/>
        </authorList>
    </citation>
    <scope>NUCLEOTIDE SEQUENCE [LARGE SCALE GENOMIC DNA]</scope>
    <source>
        <strain evidence="3">ERMR1:05</strain>
        <plasmid evidence="3">unnamed1</plasmid>
    </source>
</reference>
<geneLocation type="plasmid" evidence="2 3">
    <name>unnamed1</name>
</geneLocation>
<evidence type="ECO:0000313" key="3">
    <source>
        <dbReference type="Proteomes" id="UP000239197"/>
    </source>
</evidence>
<sequence>MRVLICSGRFYAGISTLTRVLDLYSQSQNIRVVIHGGHQSTGGAIERWAREAGVHIVRYPASWATHGKYAEIRRNIFMLEDSRPDIILAFSGGEDTADCIGLAKSKGIKVIEIEQYL</sequence>
<dbReference type="Pfam" id="PF10686">
    <property type="entry name" value="YAcAr"/>
    <property type="match status" value="1"/>
</dbReference>
<gene>
    <name evidence="2" type="ORF">BV494_21980</name>
</gene>
<evidence type="ECO:0000313" key="2">
    <source>
        <dbReference type="EMBL" id="AVF37601.1"/>
    </source>
</evidence>
<dbReference type="Proteomes" id="UP000239197">
    <property type="component" value="Plasmid unnamed1"/>
</dbReference>
<dbReference type="OrthoDB" id="572639at2"/>
<dbReference type="RefSeq" id="WP_104924941.1">
    <property type="nucleotide sequence ID" value="NZ_CP019063.1"/>
</dbReference>